<organism evidence="2 3">
    <name type="scientific">Streptomyces carpaticus</name>
    <dbReference type="NCBI Taxonomy" id="285558"/>
    <lineage>
        <taxon>Bacteria</taxon>
        <taxon>Bacillati</taxon>
        <taxon>Actinomycetota</taxon>
        <taxon>Actinomycetes</taxon>
        <taxon>Kitasatosporales</taxon>
        <taxon>Streptomycetaceae</taxon>
        <taxon>Streptomyces</taxon>
    </lineage>
</organism>
<comment type="caution">
    <text evidence="2">The sequence shown here is derived from an EMBL/GenBank/DDBJ whole genome shotgun (WGS) entry which is preliminary data.</text>
</comment>
<sequence length="94" mass="9858">MTHRTRIMPIAAAAVAVGLPALVGCSSDSEPTQDEIAAKCLPALKERPGGDGSKPAECEGLTDDNYTMLIMSVAMDDLGWFDDDGHLDLPTTAP</sequence>
<name>A0ABV4ZKD0_9ACTN</name>
<reference evidence="2 3" key="1">
    <citation type="submission" date="2024-09" db="EMBL/GenBank/DDBJ databases">
        <title>Draft genome sequence of multifaceted antimicrobials producing Streptomyces sp. strain FH1.</title>
        <authorList>
            <person name="Hassan F."/>
            <person name="Ali H."/>
            <person name="Hassan N."/>
            <person name="Nawaz A."/>
        </authorList>
    </citation>
    <scope>NUCLEOTIDE SEQUENCE [LARGE SCALE GENOMIC DNA]</scope>
    <source>
        <strain evidence="2 3">FH1</strain>
    </source>
</reference>
<feature type="signal peptide" evidence="1">
    <location>
        <begin position="1"/>
        <end position="23"/>
    </location>
</feature>
<evidence type="ECO:0008006" key="4">
    <source>
        <dbReference type="Google" id="ProtNLM"/>
    </source>
</evidence>
<dbReference type="Proteomes" id="UP001577267">
    <property type="component" value="Unassembled WGS sequence"/>
</dbReference>
<evidence type="ECO:0000313" key="3">
    <source>
        <dbReference type="Proteomes" id="UP001577267"/>
    </source>
</evidence>
<gene>
    <name evidence="2" type="ORF">ACE11A_07675</name>
</gene>
<proteinExistence type="predicted"/>
<dbReference type="RefSeq" id="WP_375062253.1">
    <property type="nucleotide sequence ID" value="NZ_JBHGBT010000005.1"/>
</dbReference>
<feature type="chain" id="PRO_5046358173" description="Lipoprotein" evidence="1">
    <location>
        <begin position="24"/>
        <end position="94"/>
    </location>
</feature>
<keyword evidence="1" id="KW-0732">Signal</keyword>
<keyword evidence="3" id="KW-1185">Reference proteome</keyword>
<evidence type="ECO:0000256" key="1">
    <source>
        <dbReference type="SAM" id="SignalP"/>
    </source>
</evidence>
<dbReference type="PROSITE" id="PS51257">
    <property type="entry name" value="PROKAR_LIPOPROTEIN"/>
    <property type="match status" value="1"/>
</dbReference>
<protein>
    <recommendedName>
        <fullName evidence="4">Lipoprotein</fullName>
    </recommendedName>
</protein>
<accession>A0ABV4ZKD0</accession>
<evidence type="ECO:0000313" key="2">
    <source>
        <dbReference type="EMBL" id="MFB4194230.1"/>
    </source>
</evidence>
<dbReference type="EMBL" id="JBHGBT010000005">
    <property type="protein sequence ID" value="MFB4194230.1"/>
    <property type="molecule type" value="Genomic_DNA"/>
</dbReference>